<dbReference type="GO" id="GO:0003729">
    <property type="term" value="F:mRNA binding"/>
    <property type="evidence" value="ECO:0007669"/>
    <property type="project" value="TreeGrafter"/>
</dbReference>
<feature type="region of interest" description="Disordered" evidence="1">
    <location>
        <begin position="348"/>
        <end position="367"/>
    </location>
</feature>
<keyword evidence="4" id="KW-1185">Reference proteome</keyword>
<feature type="region of interest" description="Disordered" evidence="1">
    <location>
        <begin position="61"/>
        <end position="175"/>
    </location>
</feature>
<dbReference type="GO" id="GO:0031087">
    <property type="term" value="P:deadenylation-independent decapping of nuclear-transcribed mRNA"/>
    <property type="evidence" value="ECO:0007669"/>
    <property type="project" value="TreeGrafter"/>
</dbReference>
<feature type="region of interest" description="Disordered" evidence="1">
    <location>
        <begin position="384"/>
        <end position="410"/>
    </location>
</feature>
<sequence length="438" mass="45208">MASSYIGLHVSLALNDAPQPLVGTITQIDVERNLLVLTRQGGGEPVQVDKARIRGISVVPATAESQSTAPAQTSSTSTGASSSSSNSNGAGATDFRAPEATKLPKPSRGGRAGAGQSNEANGVNGSSSASSRRKKKGGKKAGNGSGGAAQGLLTSEEGREHDHGHTRASSSLSEDFDFEASAKSFDKAAIWEQIRAQDRSDPAALLVSHNRRGGDAAAGAGGELGRGRSGTPVGMGEGGKMRKLRIDENVLSPSPDEEKSEEKGGLAVAASAAEAPSVQQPVPALTSTTTRPATGSEGDSEALQREIASLRRRLYILENLSGLSIQDPRDSSTSTGTDQQVEFQVALSPPALPGTSPAPTPGPKSEPVTFYLQTSLELSEPKLRFKPKPTSATASASASLNGLSSASGKLPEKYNREMGLRLDNGSARVFMERLRGAL</sequence>
<protein>
    <recommendedName>
        <fullName evidence="2">DFDF domain-containing protein</fullName>
    </recommendedName>
</protein>
<dbReference type="InterPro" id="IPR019050">
    <property type="entry name" value="FDF_dom"/>
</dbReference>
<evidence type="ECO:0000259" key="2">
    <source>
        <dbReference type="PROSITE" id="PS51512"/>
    </source>
</evidence>
<dbReference type="PANTHER" id="PTHR13612">
    <property type="entry name" value="ENHANCER OF MRNA-DECAPPING PROTEIN 3"/>
    <property type="match status" value="1"/>
</dbReference>
<feature type="compositionally biased region" description="Basic and acidic residues" evidence="1">
    <location>
        <begin position="156"/>
        <end position="165"/>
    </location>
</feature>
<feature type="compositionally biased region" description="Low complexity" evidence="1">
    <location>
        <begin position="267"/>
        <end position="281"/>
    </location>
</feature>
<name>A0A316TXA5_9BASI</name>
<feature type="compositionally biased region" description="Low complexity" evidence="1">
    <location>
        <begin position="117"/>
        <end position="130"/>
    </location>
</feature>
<dbReference type="RefSeq" id="XP_025345206.1">
    <property type="nucleotide sequence ID" value="XM_025493359.1"/>
</dbReference>
<gene>
    <name evidence="3" type="ORF">BCV69DRAFT_285341</name>
</gene>
<evidence type="ECO:0000313" key="4">
    <source>
        <dbReference type="Proteomes" id="UP000245942"/>
    </source>
</evidence>
<dbReference type="Pfam" id="PF09532">
    <property type="entry name" value="FDF"/>
    <property type="match status" value="1"/>
</dbReference>
<dbReference type="AlphaFoldDB" id="A0A316TXA5"/>
<dbReference type="STRING" id="1684307.A0A316TXA5"/>
<proteinExistence type="predicted"/>
<dbReference type="GO" id="GO:0033962">
    <property type="term" value="P:P-body assembly"/>
    <property type="evidence" value="ECO:0007669"/>
    <property type="project" value="TreeGrafter"/>
</dbReference>
<feature type="compositionally biased region" description="Pro residues" evidence="1">
    <location>
        <begin position="350"/>
        <end position="364"/>
    </location>
</feature>
<dbReference type="Proteomes" id="UP000245942">
    <property type="component" value="Unassembled WGS sequence"/>
</dbReference>
<reference evidence="3 4" key="1">
    <citation type="journal article" date="2018" name="Mol. Biol. Evol.">
        <title>Broad Genomic Sampling Reveals a Smut Pathogenic Ancestry of the Fungal Clade Ustilaginomycotina.</title>
        <authorList>
            <person name="Kijpornyongpan T."/>
            <person name="Mondo S.J."/>
            <person name="Barry K."/>
            <person name="Sandor L."/>
            <person name="Lee J."/>
            <person name="Lipzen A."/>
            <person name="Pangilinan J."/>
            <person name="LaButti K."/>
            <person name="Hainaut M."/>
            <person name="Henrissat B."/>
            <person name="Grigoriev I.V."/>
            <person name="Spatafora J.W."/>
            <person name="Aime M.C."/>
        </authorList>
    </citation>
    <scope>NUCLEOTIDE SEQUENCE [LARGE SCALE GENOMIC DNA]</scope>
    <source>
        <strain evidence="3 4">MCA 4718</strain>
    </source>
</reference>
<feature type="compositionally biased region" description="Low complexity" evidence="1">
    <location>
        <begin position="390"/>
        <end position="408"/>
    </location>
</feature>
<feature type="compositionally biased region" description="Gly residues" evidence="1">
    <location>
        <begin position="140"/>
        <end position="149"/>
    </location>
</feature>
<dbReference type="PROSITE" id="PS51512">
    <property type="entry name" value="DFDF"/>
    <property type="match status" value="1"/>
</dbReference>
<evidence type="ECO:0000256" key="1">
    <source>
        <dbReference type="SAM" id="MobiDB-lite"/>
    </source>
</evidence>
<dbReference type="EMBL" id="KZ819338">
    <property type="protein sequence ID" value="PWN18046.1"/>
    <property type="molecule type" value="Genomic_DNA"/>
</dbReference>
<evidence type="ECO:0000313" key="3">
    <source>
        <dbReference type="EMBL" id="PWN18046.1"/>
    </source>
</evidence>
<dbReference type="InterPro" id="IPR025762">
    <property type="entry name" value="DFDF"/>
</dbReference>
<dbReference type="GO" id="GO:0000932">
    <property type="term" value="C:P-body"/>
    <property type="evidence" value="ECO:0007669"/>
    <property type="project" value="TreeGrafter"/>
</dbReference>
<organism evidence="3 4">
    <name type="scientific">Pseudomicrostroma glucosiphilum</name>
    <dbReference type="NCBI Taxonomy" id="1684307"/>
    <lineage>
        <taxon>Eukaryota</taxon>
        <taxon>Fungi</taxon>
        <taxon>Dikarya</taxon>
        <taxon>Basidiomycota</taxon>
        <taxon>Ustilaginomycotina</taxon>
        <taxon>Exobasidiomycetes</taxon>
        <taxon>Microstromatales</taxon>
        <taxon>Microstromatales incertae sedis</taxon>
        <taxon>Pseudomicrostroma</taxon>
    </lineage>
</organism>
<feature type="compositionally biased region" description="Gly residues" evidence="1">
    <location>
        <begin position="219"/>
        <end position="238"/>
    </location>
</feature>
<dbReference type="PANTHER" id="PTHR13612:SF0">
    <property type="entry name" value="ENHANCER OF MRNA-DECAPPING PROTEIN 3"/>
    <property type="match status" value="1"/>
</dbReference>
<dbReference type="GeneID" id="37015093"/>
<dbReference type="OrthoDB" id="10030313at2759"/>
<feature type="domain" description="DFDF" evidence="2">
    <location>
        <begin position="164"/>
        <end position="200"/>
    </location>
</feature>
<feature type="region of interest" description="Disordered" evidence="1">
    <location>
        <begin position="213"/>
        <end position="302"/>
    </location>
</feature>
<feature type="compositionally biased region" description="Low complexity" evidence="1">
    <location>
        <begin position="61"/>
        <end position="93"/>
    </location>
</feature>
<accession>A0A316TXA5</accession>